<dbReference type="EMBL" id="GBXM01021829">
    <property type="protein sequence ID" value="JAH86748.1"/>
    <property type="molecule type" value="Transcribed_RNA"/>
</dbReference>
<protein>
    <submittedName>
        <fullName evidence="1">Uncharacterized protein</fullName>
    </submittedName>
</protein>
<organism evidence="1">
    <name type="scientific">Anguilla anguilla</name>
    <name type="common">European freshwater eel</name>
    <name type="synonym">Muraena anguilla</name>
    <dbReference type="NCBI Taxonomy" id="7936"/>
    <lineage>
        <taxon>Eukaryota</taxon>
        <taxon>Metazoa</taxon>
        <taxon>Chordata</taxon>
        <taxon>Craniata</taxon>
        <taxon>Vertebrata</taxon>
        <taxon>Euteleostomi</taxon>
        <taxon>Actinopterygii</taxon>
        <taxon>Neopterygii</taxon>
        <taxon>Teleostei</taxon>
        <taxon>Anguilliformes</taxon>
        <taxon>Anguillidae</taxon>
        <taxon>Anguilla</taxon>
    </lineage>
</organism>
<evidence type="ECO:0000313" key="1">
    <source>
        <dbReference type="EMBL" id="JAH86748.1"/>
    </source>
</evidence>
<reference evidence="1" key="1">
    <citation type="submission" date="2014-11" db="EMBL/GenBank/DDBJ databases">
        <authorList>
            <person name="Amaro Gonzalez C."/>
        </authorList>
    </citation>
    <scope>NUCLEOTIDE SEQUENCE</scope>
</reference>
<sequence>MVFNLEVQVPSEPIVEEGLLHIAGGLKLHGHPVFVLVSVNVHWDMVHLSDPHKPVTLQNPDQEEQGDE</sequence>
<reference evidence="1" key="2">
    <citation type="journal article" date="2015" name="Fish Shellfish Immunol.">
        <title>Early steps in the European eel (Anguilla anguilla)-Vibrio vulnificus interaction in the gills: Role of the RtxA13 toxin.</title>
        <authorList>
            <person name="Callol A."/>
            <person name="Pajuelo D."/>
            <person name="Ebbesson L."/>
            <person name="Teles M."/>
            <person name="MacKenzie S."/>
            <person name="Amaro C."/>
        </authorList>
    </citation>
    <scope>NUCLEOTIDE SEQUENCE</scope>
</reference>
<name>A0A0E9WBA3_ANGAN</name>
<dbReference type="AlphaFoldDB" id="A0A0E9WBA3"/>
<accession>A0A0E9WBA3</accession>
<proteinExistence type="predicted"/>